<feature type="chain" id="PRO_5035192836" evidence="1">
    <location>
        <begin position="20"/>
        <end position="192"/>
    </location>
</feature>
<organism evidence="2 3">
    <name type="scientific">Allacma fusca</name>
    <dbReference type="NCBI Taxonomy" id="39272"/>
    <lineage>
        <taxon>Eukaryota</taxon>
        <taxon>Metazoa</taxon>
        <taxon>Ecdysozoa</taxon>
        <taxon>Arthropoda</taxon>
        <taxon>Hexapoda</taxon>
        <taxon>Collembola</taxon>
        <taxon>Symphypleona</taxon>
        <taxon>Sminthuridae</taxon>
        <taxon>Allacma</taxon>
    </lineage>
</organism>
<name>A0A8J2JB84_9HEXA</name>
<evidence type="ECO:0000313" key="3">
    <source>
        <dbReference type="Proteomes" id="UP000708208"/>
    </source>
</evidence>
<dbReference type="Proteomes" id="UP000708208">
    <property type="component" value="Unassembled WGS sequence"/>
</dbReference>
<keyword evidence="1" id="KW-0732">Signal</keyword>
<dbReference type="EMBL" id="CAJVCH010037640">
    <property type="protein sequence ID" value="CAG7716321.1"/>
    <property type="molecule type" value="Genomic_DNA"/>
</dbReference>
<feature type="signal peptide" evidence="1">
    <location>
        <begin position="1"/>
        <end position="19"/>
    </location>
</feature>
<gene>
    <name evidence="2" type="ORF">AFUS01_LOCUS5836</name>
</gene>
<accession>A0A8J2JB84</accession>
<protein>
    <submittedName>
        <fullName evidence="2">Uncharacterized protein</fullName>
    </submittedName>
</protein>
<dbReference type="AlphaFoldDB" id="A0A8J2JB84"/>
<evidence type="ECO:0000313" key="2">
    <source>
        <dbReference type="EMBL" id="CAG7716321.1"/>
    </source>
</evidence>
<sequence>MNCFWRMLIPTALLFQGWSLSGNRVNWRNVESQANVFNATKELRSALNTGISDGLQREFDLGMNGTRVFEKWLKLLNNGSLNLRDVAIYLPPMYLADSAQEAQRFLKKIRNNAIKKSVNTNNVVNTILKVINASNAKSLPSKIVEQPTAVLDNLAGVGRVLSESVLNNLYWTFESIPRARKEESDEEQSKYK</sequence>
<comment type="caution">
    <text evidence="2">The sequence shown here is derived from an EMBL/GenBank/DDBJ whole genome shotgun (WGS) entry which is preliminary data.</text>
</comment>
<keyword evidence="3" id="KW-1185">Reference proteome</keyword>
<reference evidence="2" key="1">
    <citation type="submission" date="2021-06" db="EMBL/GenBank/DDBJ databases">
        <authorList>
            <person name="Hodson N. C."/>
            <person name="Mongue J. A."/>
            <person name="Jaron S. K."/>
        </authorList>
    </citation>
    <scope>NUCLEOTIDE SEQUENCE</scope>
</reference>
<proteinExistence type="predicted"/>
<evidence type="ECO:0000256" key="1">
    <source>
        <dbReference type="SAM" id="SignalP"/>
    </source>
</evidence>